<dbReference type="AlphaFoldDB" id="A0A4R4A7A0"/>
<reference evidence="1 2" key="1">
    <citation type="submission" date="2019-03" db="EMBL/GenBank/DDBJ databases">
        <title>Genomic Encyclopedia of Type Strains, Phase IV (KMG-IV): sequencing the most valuable type-strain genomes for metagenomic binning, comparative biology and taxonomic classification.</title>
        <authorList>
            <person name="Goeker M."/>
        </authorList>
    </citation>
    <scope>NUCLEOTIDE SEQUENCE [LARGE SCALE GENOMIC DNA]</scope>
    <source>
        <strain evidence="1 2">DSM 203</strain>
    </source>
</reference>
<sequence>MHMLLITNLLVALLGWIAFRWLALDNAGAWIVAPG</sequence>
<protein>
    <submittedName>
        <fullName evidence="1">Uncharacterized protein</fullName>
    </submittedName>
</protein>
<organism evidence="1 2">
    <name type="scientific">Marichromatium gracile</name>
    <name type="common">Chromatium gracile</name>
    <dbReference type="NCBI Taxonomy" id="1048"/>
    <lineage>
        <taxon>Bacteria</taxon>
        <taxon>Pseudomonadati</taxon>
        <taxon>Pseudomonadota</taxon>
        <taxon>Gammaproteobacteria</taxon>
        <taxon>Chromatiales</taxon>
        <taxon>Chromatiaceae</taxon>
        <taxon>Marichromatium</taxon>
    </lineage>
</organism>
<accession>A0A4R4A7A0</accession>
<gene>
    <name evidence="1" type="ORF">EDC29_10967</name>
</gene>
<evidence type="ECO:0000313" key="2">
    <source>
        <dbReference type="Proteomes" id="UP000295247"/>
    </source>
</evidence>
<comment type="caution">
    <text evidence="1">The sequence shown here is derived from an EMBL/GenBank/DDBJ whole genome shotgun (WGS) entry which is preliminary data.</text>
</comment>
<dbReference type="EMBL" id="SMDC01000009">
    <property type="protein sequence ID" value="TCW34707.1"/>
    <property type="molecule type" value="Genomic_DNA"/>
</dbReference>
<proteinExistence type="predicted"/>
<name>A0A4R4A7A0_MARGR</name>
<evidence type="ECO:0000313" key="1">
    <source>
        <dbReference type="EMBL" id="TCW34707.1"/>
    </source>
</evidence>
<dbReference type="Proteomes" id="UP000295247">
    <property type="component" value="Unassembled WGS sequence"/>
</dbReference>